<protein>
    <submittedName>
        <fullName evidence="2">Sugar phosphate isomerase/epimerase</fullName>
    </submittedName>
</protein>
<name>A0ABT6H5K0_9BACI</name>
<sequence length="269" mass="30781">MELSVCTISFRHHLQSIEEIAAWASQTGFTGIELWGIHARYLEAYDYDEHWLKSYHLHTAMLSDYIPFEEEERLKSVQTLSRLAHRWGANKIRTFAGGKGSQYTHGAERREIVSALRRNCEQLSEHGLSLLIEIHPNTLADTLSSTLQLIEEIDHPALYINYDVLHMWESGVDPVQAYKQLQPAIAHLHLKNISSRQYLHVFEPANVYAASGSRKGMVGLFEGAVDYQDFFSRIKTPISASLEWFGGDVKRVLQQDVLALQEILYKKLV</sequence>
<dbReference type="RefSeq" id="WP_124565455.1">
    <property type="nucleotide sequence ID" value="NZ_JARRRY010000008.1"/>
</dbReference>
<dbReference type="PANTHER" id="PTHR12110">
    <property type="entry name" value="HYDROXYPYRUVATE ISOMERASE"/>
    <property type="match status" value="1"/>
</dbReference>
<reference evidence="2 3" key="1">
    <citation type="submission" date="2023-04" db="EMBL/GenBank/DDBJ databases">
        <title>Ectobacillus antri isolated from activated sludge.</title>
        <authorList>
            <person name="Yan P."/>
            <person name="Liu X."/>
        </authorList>
    </citation>
    <scope>NUCLEOTIDE SEQUENCE [LARGE SCALE GENOMIC DNA]</scope>
    <source>
        <strain evidence="2 3">C18H</strain>
    </source>
</reference>
<organism evidence="2 3">
    <name type="scientific">Ectobacillus antri</name>
    <dbReference type="NCBI Taxonomy" id="2486280"/>
    <lineage>
        <taxon>Bacteria</taxon>
        <taxon>Bacillati</taxon>
        <taxon>Bacillota</taxon>
        <taxon>Bacilli</taxon>
        <taxon>Bacillales</taxon>
        <taxon>Bacillaceae</taxon>
        <taxon>Ectobacillus</taxon>
    </lineage>
</organism>
<feature type="domain" description="Xylose isomerase-like TIM barrel" evidence="1">
    <location>
        <begin position="22"/>
        <end position="246"/>
    </location>
</feature>
<gene>
    <name evidence="2" type="ORF">P6P90_11090</name>
</gene>
<evidence type="ECO:0000313" key="3">
    <source>
        <dbReference type="Proteomes" id="UP001218246"/>
    </source>
</evidence>
<dbReference type="SUPFAM" id="SSF51658">
    <property type="entry name" value="Xylose isomerase-like"/>
    <property type="match status" value="1"/>
</dbReference>
<dbReference type="EMBL" id="JARULN010000009">
    <property type="protein sequence ID" value="MDG5754513.1"/>
    <property type="molecule type" value="Genomic_DNA"/>
</dbReference>
<evidence type="ECO:0000259" key="1">
    <source>
        <dbReference type="Pfam" id="PF01261"/>
    </source>
</evidence>
<comment type="caution">
    <text evidence="2">The sequence shown here is derived from an EMBL/GenBank/DDBJ whole genome shotgun (WGS) entry which is preliminary data.</text>
</comment>
<dbReference type="InterPro" id="IPR013022">
    <property type="entry name" value="Xyl_isomerase-like_TIM-brl"/>
</dbReference>
<keyword evidence="2" id="KW-0413">Isomerase</keyword>
<dbReference type="InterPro" id="IPR036237">
    <property type="entry name" value="Xyl_isomerase-like_sf"/>
</dbReference>
<keyword evidence="3" id="KW-1185">Reference proteome</keyword>
<dbReference type="Pfam" id="PF01261">
    <property type="entry name" value="AP_endonuc_2"/>
    <property type="match status" value="1"/>
</dbReference>
<accession>A0ABT6H5K0</accession>
<dbReference type="PANTHER" id="PTHR12110:SF21">
    <property type="entry name" value="XYLOSE ISOMERASE-LIKE TIM BARREL DOMAIN-CONTAINING PROTEIN"/>
    <property type="match status" value="1"/>
</dbReference>
<dbReference type="Proteomes" id="UP001218246">
    <property type="component" value="Unassembled WGS sequence"/>
</dbReference>
<proteinExistence type="predicted"/>
<dbReference type="GO" id="GO:0016853">
    <property type="term" value="F:isomerase activity"/>
    <property type="evidence" value="ECO:0007669"/>
    <property type="project" value="UniProtKB-KW"/>
</dbReference>
<dbReference type="InterPro" id="IPR050312">
    <property type="entry name" value="IolE/XylAMocC-like"/>
</dbReference>
<evidence type="ECO:0000313" key="2">
    <source>
        <dbReference type="EMBL" id="MDG5754513.1"/>
    </source>
</evidence>
<dbReference type="Gene3D" id="3.20.20.150">
    <property type="entry name" value="Divalent-metal-dependent TIM barrel enzymes"/>
    <property type="match status" value="1"/>
</dbReference>